<dbReference type="SMART" id="SM00220">
    <property type="entry name" value="S_TKc"/>
    <property type="match status" value="1"/>
</dbReference>
<dbReference type="GeneID" id="33565142"/>
<keyword evidence="4" id="KW-1185">Reference proteome</keyword>
<feature type="compositionally biased region" description="Polar residues" evidence="1">
    <location>
        <begin position="396"/>
        <end position="406"/>
    </location>
</feature>
<feature type="domain" description="Protein kinase" evidence="2">
    <location>
        <begin position="536"/>
        <end position="852"/>
    </location>
</feature>
<dbReference type="InterPro" id="IPR011009">
    <property type="entry name" value="Kinase-like_dom_sf"/>
</dbReference>
<protein>
    <recommendedName>
        <fullName evidence="2">Protein kinase domain-containing protein</fullName>
    </recommendedName>
</protein>
<feature type="compositionally biased region" description="Low complexity" evidence="1">
    <location>
        <begin position="144"/>
        <end position="158"/>
    </location>
</feature>
<dbReference type="Gene3D" id="1.10.510.10">
    <property type="entry name" value="Transferase(Phosphotransferase) domain 1"/>
    <property type="match status" value="1"/>
</dbReference>
<dbReference type="PROSITE" id="PS50011">
    <property type="entry name" value="PROTEIN_KINASE_DOM"/>
    <property type="match status" value="1"/>
</dbReference>
<accession>A0A1Y2GW34</accession>
<dbReference type="SUPFAM" id="SSF56112">
    <property type="entry name" value="Protein kinase-like (PK-like)"/>
    <property type="match status" value="1"/>
</dbReference>
<feature type="compositionally biased region" description="Low complexity" evidence="1">
    <location>
        <begin position="379"/>
        <end position="395"/>
    </location>
</feature>
<evidence type="ECO:0000313" key="4">
    <source>
        <dbReference type="Proteomes" id="UP000193648"/>
    </source>
</evidence>
<feature type="region of interest" description="Disordered" evidence="1">
    <location>
        <begin position="379"/>
        <end position="433"/>
    </location>
</feature>
<feature type="compositionally biased region" description="Polar residues" evidence="1">
    <location>
        <begin position="159"/>
        <end position="178"/>
    </location>
</feature>
<feature type="region of interest" description="Disordered" evidence="1">
    <location>
        <begin position="888"/>
        <end position="923"/>
    </location>
</feature>
<comment type="caution">
    <text evidence="3">The sequence shown here is derived from an EMBL/GenBank/DDBJ whole genome shotgun (WGS) entry which is preliminary data.</text>
</comment>
<dbReference type="InParanoid" id="A0A1Y2GW34"/>
<dbReference type="Pfam" id="PF00069">
    <property type="entry name" value="Pkinase"/>
    <property type="match status" value="1"/>
</dbReference>
<dbReference type="GO" id="GO:0005634">
    <property type="term" value="C:nucleus"/>
    <property type="evidence" value="ECO:0007669"/>
    <property type="project" value="TreeGrafter"/>
</dbReference>
<dbReference type="EMBL" id="MCFF01000007">
    <property type="protein sequence ID" value="ORZ26520.1"/>
    <property type="molecule type" value="Genomic_DNA"/>
</dbReference>
<feature type="compositionally biased region" description="Low complexity" evidence="1">
    <location>
        <begin position="418"/>
        <end position="433"/>
    </location>
</feature>
<dbReference type="STRING" id="64571.A0A1Y2GW34"/>
<dbReference type="RefSeq" id="XP_021884285.1">
    <property type="nucleotide sequence ID" value="XM_022023298.1"/>
</dbReference>
<evidence type="ECO:0000259" key="2">
    <source>
        <dbReference type="PROSITE" id="PS50011"/>
    </source>
</evidence>
<reference evidence="3 4" key="1">
    <citation type="submission" date="2016-07" db="EMBL/GenBank/DDBJ databases">
        <title>Pervasive Adenine N6-methylation of Active Genes in Fungi.</title>
        <authorList>
            <consortium name="DOE Joint Genome Institute"/>
            <person name="Mondo S.J."/>
            <person name="Dannebaum R.O."/>
            <person name="Kuo R.C."/>
            <person name="Labutti K."/>
            <person name="Haridas S."/>
            <person name="Kuo A."/>
            <person name="Salamov A."/>
            <person name="Ahrendt S.R."/>
            <person name="Lipzen A."/>
            <person name="Sullivan W."/>
            <person name="Andreopoulos W.B."/>
            <person name="Clum A."/>
            <person name="Lindquist E."/>
            <person name="Daum C."/>
            <person name="Ramamoorthy G.K."/>
            <person name="Gryganskyi A."/>
            <person name="Culley D."/>
            <person name="Magnuson J.K."/>
            <person name="James T.Y."/>
            <person name="O'Malley M.A."/>
            <person name="Stajich J.E."/>
            <person name="Spatafora J.W."/>
            <person name="Visel A."/>
            <person name="Grigoriev I.V."/>
        </authorList>
    </citation>
    <scope>NUCLEOTIDE SEQUENCE [LARGE SCALE GENOMIC DNA]</scope>
    <source>
        <strain evidence="3 4">NRRL 3116</strain>
    </source>
</reference>
<proteinExistence type="predicted"/>
<dbReference type="GO" id="GO:0044773">
    <property type="term" value="P:mitotic DNA damage checkpoint signaling"/>
    <property type="evidence" value="ECO:0007669"/>
    <property type="project" value="TreeGrafter"/>
</dbReference>
<feature type="region of interest" description="Disordered" evidence="1">
    <location>
        <begin position="115"/>
        <end position="265"/>
    </location>
</feature>
<feature type="compositionally biased region" description="Polar residues" evidence="1">
    <location>
        <begin position="228"/>
        <end position="265"/>
    </location>
</feature>
<feature type="region of interest" description="Disordered" evidence="1">
    <location>
        <begin position="1"/>
        <end position="71"/>
    </location>
</feature>
<feature type="compositionally biased region" description="Polar residues" evidence="1">
    <location>
        <begin position="37"/>
        <end position="48"/>
    </location>
</feature>
<evidence type="ECO:0000313" key="3">
    <source>
        <dbReference type="EMBL" id="ORZ26520.1"/>
    </source>
</evidence>
<gene>
    <name evidence="3" type="ORF">BCR41DRAFT_348435</name>
</gene>
<dbReference type="AlphaFoldDB" id="A0A1Y2GW34"/>
<name>A0A1Y2GW34_9FUNG</name>
<dbReference type="OrthoDB" id="270970at2759"/>
<dbReference type="GO" id="GO:0005524">
    <property type="term" value="F:ATP binding"/>
    <property type="evidence" value="ECO:0007669"/>
    <property type="project" value="InterPro"/>
</dbReference>
<feature type="compositionally biased region" description="Low complexity" evidence="1">
    <location>
        <begin position="908"/>
        <end position="923"/>
    </location>
</feature>
<evidence type="ECO:0000256" key="1">
    <source>
        <dbReference type="SAM" id="MobiDB-lite"/>
    </source>
</evidence>
<dbReference type="GO" id="GO:0004674">
    <property type="term" value="F:protein serine/threonine kinase activity"/>
    <property type="evidence" value="ECO:0007669"/>
    <property type="project" value="TreeGrafter"/>
</dbReference>
<dbReference type="Proteomes" id="UP000193648">
    <property type="component" value="Unassembled WGS sequence"/>
</dbReference>
<sequence length="1220" mass="136214">MEYLNQRNPTIKLKEPSQNRIGSRSMEEVREMALTPTFGSSDSESNFTAEGDEDKRSISSPKPTFTSQDSHGNINQLNLLIAPFDPNWLEPTPQLMRRALSAQFYYDDLKTQMASNPRDLFPRPQSQQGYSGYPGDPSYLPNGQPQQPFQSFAQAQQSYLHQQAPPNGLQPLNNTHLLQQYPQQQQQPNLSGIPPNMPFPTNQPHPTQIQPHFSIPPQQPWGQSPGQTNAASYQPHNVPNQRQSSIGRSKMDNSGNSKYMSLPSRNQIPPQQLQMLRNTGGPLSSPQLGSMVGIMPQTGNSQPCISPTIVSSLGPATGYMPNTYSQEHQRVITNQLPQPAPVVTQAQPHHGLGTLNNAQHRTPEMQRPDISHSYYATQPPAAQTQVQVQQSSSTPIPTQLNNTIHNGGQPIYSASPIQQSQQYPQQQQQQKCQQQQQQQQQQYQPTVAYQHPNTSSFSEIDSFNTMHKSPALPMPTNIPAKARELIFSHYMPRAVIWEGNDIKDGLTDRSIGRRIMSRYALGMAREKYVREGFYTKDKSPLLGSGQVRSPFQHQQQQQSRTLAQRQLQRQFSMDKGGNDRVILKWLKSKREWEVDCVMMRYLTCQHPEEKLESQYSDYAQPQQDSQAVNPFVVGLYETFMHPHGTDYEGCRYLSVMQWYPETLQQYIEDSIASGEGLEVTLPIVWSLIECVQWIHGRKVCHLNIKPSNFVRDPYMASTMKPGQNGNGWKLVDFEAARIMDEETVGRCTFSYAAPEILIRNASATGVVAKGSLDIWSLGLVIYELLTDQPLFKTDDHAKDVLLGTRTNGIEPVRYYDVKNIPPEYHQLLDSMLAYDPEKRLSASELLRLDIFTRPISPRPVTQELLIRNNSILSLRDLKATRLCNLKGGQSSFETEGGGGADNGGGPNSHGSNGSSSDSAYGSLAMSSSSQHQMMLLEGIGRILDSPFDQVPRLFMILPPMRNDLTPSEPFLPTNLLQNKNLRLVLLCEGLSGYGEDAHVTDHRGYILQEPTAFVQDVGKLMLHLVAVAGTNNPGYETSRLDRPLALTGTPLDNCQRWYSSLRSYYEALQTAVQYQVGPAPGLNELRSLRGPTLKALEQWLGRLVRRQCQLASEKMLGRKPTVAGQGDLVEGHGEGYNDLSDRFGASMRLSNNGNEDKELELEEVDQPEVTGPGGGEGYGGLYKMPVGTCGDRWICRGCVRKQMAMVAAGSNGMKSEMIAG</sequence>
<dbReference type="InterPro" id="IPR000719">
    <property type="entry name" value="Prot_kinase_dom"/>
</dbReference>
<feature type="compositionally biased region" description="Gly residues" evidence="1">
    <location>
        <begin position="895"/>
        <end position="907"/>
    </location>
</feature>
<feature type="compositionally biased region" description="Polar residues" evidence="1">
    <location>
        <begin position="58"/>
        <end position="71"/>
    </location>
</feature>
<feature type="compositionally biased region" description="Low complexity" evidence="1">
    <location>
        <begin position="179"/>
        <end position="188"/>
    </location>
</feature>
<dbReference type="PANTHER" id="PTHR44167:SF30">
    <property type="entry name" value="PHOSPHORYLASE KINASE"/>
    <property type="match status" value="1"/>
</dbReference>
<organism evidence="3 4">
    <name type="scientific">Lobosporangium transversale</name>
    <dbReference type="NCBI Taxonomy" id="64571"/>
    <lineage>
        <taxon>Eukaryota</taxon>
        <taxon>Fungi</taxon>
        <taxon>Fungi incertae sedis</taxon>
        <taxon>Mucoromycota</taxon>
        <taxon>Mortierellomycotina</taxon>
        <taxon>Mortierellomycetes</taxon>
        <taxon>Mortierellales</taxon>
        <taxon>Mortierellaceae</taxon>
        <taxon>Lobosporangium</taxon>
    </lineage>
</organism>
<dbReference type="PANTHER" id="PTHR44167">
    <property type="entry name" value="OVARIAN-SPECIFIC SERINE/THREONINE-PROTEIN KINASE LOK-RELATED"/>
    <property type="match status" value="1"/>
</dbReference>